<keyword evidence="1" id="KW-0813">Transport</keyword>
<dbReference type="PROSITE" id="PS00211">
    <property type="entry name" value="ABC_TRANSPORTER_1"/>
    <property type="match status" value="1"/>
</dbReference>
<reference evidence="5 6" key="2">
    <citation type="journal article" date="2011" name="Stand. Genomic Sci.">
        <title>Complete genome sequence of Isosphaera pallida type strain (IS1B).</title>
        <authorList>
            <consortium name="US DOE Joint Genome Institute (JGI-PGF)"/>
            <person name="Goker M."/>
            <person name="Cleland D."/>
            <person name="Saunders E."/>
            <person name="Lapidus A."/>
            <person name="Nolan M."/>
            <person name="Lucas S."/>
            <person name="Hammon N."/>
            <person name="Deshpande S."/>
            <person name="Cheng J.F."/>
            <person name="Tapia R."/>
            <person name="Han C."/>
            <person name="Goodwin L."/>
            <person name="Pitluck S."/>
            <person name="Liolios K."/>
            <person name="Pagani I."/>
            <person name="Ivanova N."/>
            <person name="Mavromatis K."/>
            <person name="Pati A."/>
            <person name="Chen A."/>
            <person name="Palaniappan K."/>
            <person name="Land M."/>
            <person name="Hauser L."/>
            <person name="Chang Y.J."/>
            <person name="Jeffries C.D."/>
            <person name="Detter J.C."/>
            <person name="Beck B."/>
            <person name="Woyke T."/>
            <person name="Bristow J."/>
            <person name="Eisen J.A."/>
            <person name="Markowitz V."/>
            <person name="Hugenholtz P."/>
            <person name="Kyrpides N.C."/>
            <person name="Klenk H.P."/>
        </authorList>
    </citation>
    <scope>NUCLEOTIDE SEQUENCE [LARGE SCALE GENOMIC DNA]</scope>
    <source>
        <strain evidence="6">ATCC 43644 / DSM 9630 / IS1B</strain>
    </source>
</reference>
<dbReference type="InterPro" id="IPR017871">
    <property type="entry name" value="ABC_transporter-like_CS"/>
</dbReference>
<proteinExistence type="predicted"/>
<dbReference type="InParanoid" id="E8R0P5"/>
<organism evidence="5 6">
    <name type="scientific">Isosphaera pallida (strain ATCC 43644 / DSM 9630 / IS1B)</name>
    <dbReference type="NCBI Taxonomy" id="575540"/>
    <lineage>
        <taxon>Bacteria</taxon>
        <taxon>Pseudomonadati</taxon>
        <taxon>Planctomycetota</taxon>
        <taxon>Planctomycetia</taxon>
        <taxon>Isosphaerales</taxon>
        <taxon>Isosphaeraceae</taxon>
        <taxon>Isosphaera</taxon>
    </lineage>
</organism>
<evidence type="ECO:0000256" key="1">
    <source>
        <dbReference type="ARBA" id="ARBA00022448"/>
    </source>
</evidence>
<dbReference type="EMBL" id="CP002353">
    <property type="protein sequence ID" value="ADV61230.1"/>
    <property type="molecule type" value="Genomic_DNA"/>
</dbReference>
<dbReference type="HOGENOM" id="CLU_000604_1_22_0"/>
<evidence type="ECO:0000256" key="3">
    <source>
        <dbReference type="ARBA" id="ARBA00022840"/>
    </source>
</evidence>
<dbReference type="SUPFAM" id="SSF52540">
    <property type="entry name" value="P-loop containing nucleoside triphosphate hydrolases"/>
    <property type="match status" value="1"/>
</dbReference>
<dbReference type="AlphaFoldDB" id="E8R0P5"/>
<dbReference type="eggNOG" id="COG1116">
    <property type="taxonomic scope" value="Bacteria"/>
</dbReference>
<protein>
    <submittedName>
        <fullName evidence="5">ABC transporter related protein</fullName>
    </submittedName>
</protein>
<dbReference type="Gene3D" id="3.40.50.300">
    <property type="entry name" value="P-loop containing nucleotide triphosphate hydrolases"/>
    <property type="match status" value="1"/>
</dbReference>
<dbReference type="Proteomes" id="UP000008631">
    <property type="component" value="Chromosome"/>
</dbReference>
<keyword evidence="2" id="KW-0547">Nucleotide-binding</keyword>
<feature type="domain" description="ABC transporter" evidence="4">
    <location>
        <begin position="8"/>
        <end position="233"/>
    </location>
</feature>
<reference key="1">
    <citation type="submission" date="2010-11" db="EMBL/GenBank/DDBJ databases">
        <title>The complete sequence of chromosome of Isophaera pallida ATCC 43644.</title>
        <authorList>
            <consortium name="US DOE Joint Genome Institute (JGI-PGF)"/>
            <person name="Lucas S."/>
            <person name="Copeland A."/>
            <person name="Lapidus A."/>
            <person name="Bruce D."/>
            <person name="Goodwin L."/>
            <person name="Pitluck S."/>
            <person name="Kyrpides N."/>
            <person name="Mavromatis K."/>
            <person name="Pagani I."/>
            <person name="Ivanova N."/>
            <person name="Saunders E."/>
            <person name="Brettin T."/>
            <person name="Detter J.C."/>
            <person name="Han C."/>
            <person name="Tapia R."/>
            <person name="Land M."/>
            <person name="Hauser L."/>
            <person name="Markowitz V."/>
            <person name="Cheng J.-F."/>
            <person name="Hugenholtz P."/>
            <person name="Woyke T."/>
            <person name="Wu D."/>
            <person name="Eisen J.A."/>
        </authorList>
    </citation>
    <scope>NUCLEOTIDE SEQUENCE</scope>
    <source>
        <strain>ATCC 43644</strain>
    </source>
</reference>
<gene>
    <name evidence="5" type="ordered locus">Isop_0638</name>
</gene>
<evidence type="ECO:0000259" key="4">
    <source>
        <dbReference type="PROSITE" id="PS50893"/>
    </source>
</evidence>
<dbReference type="InterPro" id="IPR050166">
    <property type="entry name" value="ABC_transporter_ATP-bind"/>
</dbReference>
<dbReference type="Pfam" id="PF00005">
    <property type="entry name" value="ABC_tran"/>
    <property type="match status" value="1"/>
</dbReference>
<dbReference type="KEGG" id="ipa:Isop_0638"/>
<dbReference type="SMART" id="SM00382">
    <property type="entry name" value="AAA"/>
    <property type="match status" value="1"/>
</dbReference>
<dbReference type="InterPro" id="IPR003593">
    <property type="entry name" value="AAA+_ATPase"/>
</dbReference>
<dbReference type="GO" id="GO:0005524">
    <property type="term" value="F:ATP binding"/>
    <property type="evidence" value="ECO:0007669"/>
    <property type="project" value="UniProtKB-KW"/>
</dbReference>
<dbReference type="RefSeq" id="WP_013563519.1">
    <property type="nucleotide sequence ID" value="NC_014962.1"/>
</dbReference>
<dbReference type="PROSITE" id="PS50893">
    <property type="entry name" value="ABC_TRANSPORTER_2"/>
    <property type="match status" value="1"/>
</dbReference>
<evidence type="ECO:0000313" key="5">
    <source>
        <dbReference type="EMBL" id="ADV61230.1"/>
    </source>
</evidence>
<dbReference type="PANTHER" id="PTHR42788:SF20">
    <property type="entry name" value="ABC TRANSPORTER ATP-BINDING PROTEIN"/>
    <property type="match status" value="1"/>
</dbReference>
<dbReference type="OrthoDB" id="2151853at2"/>
<name>E8R0P5_ISOPI</name>
<dbReference type="GO" id="GO:0016887">
    <property type="term" value="F:ATP hydrolysis activity"/>
    <property type="evidence" value="ECO:0007669"/>
    <property type="project" value="InterPro"/>
</dbReference>
<accession>E8R0P5</accession>
<dbReference type="InterPro" id="IPR003439">
    <property type="entry name" value="ABC_transporter-like_ATP-bd"/>
</dbReference>
<keyword evidence="3" id="KW-0067">ATP-binding</keyword>
<dbReference type="PANTHER" id="PTHR42788">
    <property type="entry name" value="TAURINE IMPORT ATP-BINDING PROTEIN-RELATED"/>
    <property type="match status" value="1"/>
</dbReference>
<evidence type="ECO:0000256" key="2">
    <source>
        <dbReference type="ARBA" id="ARBA00022741"/>
    </source>
</evidence>
<keyword evidence="6" id="KW-1185">Reference proteome</keyword>
<sequence length="259" mass="28192">MSRSDPAVRLTELTVGFGAEAPVILGLGLVVAAGEMVALVGPSGCGKSTVLRVIAGLIAPRSGRVERVSERLGFVFQEANLLPWRTARANVRLGLELGAAGDPPRREWDRRIANQLEAVGLGPEHWSKRPHELSGGMRMRVSLARALAPRPDLLLFDEPFAALDDLSRKQLNHDLNRIRREQGWTGVFVTHNVEEAVYVSDRVLVMAANPGRVVAEVAVPLAYPRRHPRREDGDFLTIRDEIDAALRGVVETVAVGASA</sequence>
<dbReference type="STRING" id="575540.Isop_0638"/>
<dbReference type="InterPro" id="IPR027417">
    <property type="entry name" value="P-loop_NTPase"/>
</dbReference>
<evidence type="ECO:0000313" key="6">
    <source>
        <dbReference type="Proteomes" id="UP000008631"/>
    </source>
</evidence>